<dbReference type="InterPro" id="IPR050624">
    <property type="entry name" value="HTH-type_Tx_Regulator"/>
</dbReference>
<evidence type="ECO:0000313" key="5">
    <source>
        <dbReference type="Proteomes" id="UP000824065"/>
    </source>
</evidence>
<evidence type="ECO:0000256" key="2">
    <source>
        <dbReference type="PROSITE-ProRule" id="PRU00335"/>
    </source>
</evidence>
<dbReference type="InterPro" id="IPR009057">
    <property type="entry name" value="Homeodomain-like_sf"/>
</dbReference>
<feature type="domain" description="HTH tetR-type" evidence="3">
    <location>
        <begin position="16"/>
        <end position="76"/>
    </location>
</feature>
<gene>
    <name evidence="4" type="ORF">H9725_10235</name>
</gene>
<dbReference type="Proteomes" id="UP000824065">
    <property type="component" value="Unassembled WGS sequence"/>
</dbReference>
<dbReference type="Pfam" id="PF14278">
    <property type="entry name" value="TetR_C_8"/>
    <property type="match status" value="1"/>
</dbReference>
<evidence type="ECO:0000259" key="3">
    <source>
        <dbReference type="PROSITE" id="PS50977"/>
    </source>
</evidence>
<accession>A0A9D2FGS8</accession>
<dbReference type="PROSITE" id="PS50977">
    <property type="entry name" value="HTH_TETR_2"/>
    <property type="match status" value="1"/>
</dbReference>
<dbReference type="GO" id="GO:0003677">
    <property type="term" value="F:DNA binding"/>
    <property type="evidence" value="ECO:0007669"/>
    <property type="project" value="UniProtKB-UniRule"/>
</dbReference>
<evidence type="ECO:0000256" key="1">
    <source>
        <dbReference type="ARBA" id="ARBA00023125"/>
    </source>
</evidence>
<reference evidence="4" key="2">
    <citation type="submission" date="2021-04" db="EMBL/GenBank/DDBJ databases">
        <authorList>
            <person name="Gilroy R."/>
        </authorList>
    </citation>
    <scope>NUCLEOTIDE SEQUENCE</scope>
    <source>
        <strain evidence="4">ChiBcec16-3735</strain>
    </source>
</reference>
<evidence type="ECO:0000313" key="4">
    <source>
        <dbReference type="EMBL" id="HIZ58924.1"/>
    </source>
</evidence>
<dbReference type="AlphaFoldDB" id="A0A9D2FGS8"/>
<feature type="DNA-binding region" description="H-T-H motif" evidence="2">
    <location>
        <begin position="39"/>
        <end position="58"/>
    </location>
</feature>
<comment type="caution">
    <text evidence="4">The sequence shown here is derived from an EMBL/GenBank/DDBJ whole genome shotgun (WGS) entry which is preliminary data.</text>
</comment>
<sequence>MKRPAPAPMSNEARNSYVIEQITRALTGLLRAKPIGEVSISELCAAAGVGRASFYRNFDSKEAVLQRQDEALLRRWQRDYDTAKARALTEGREPDNLMVSLLMFYKENRDFYTLVYRNDSRILLGTILKICGPVPEYANATAYAKAFIAYGIYGAVSEWIRRGMTESAEELAALLDQEKNRQP</sequence>
<name>A0A9D2FGS8_9FIRM</name>
<reference evidence="4" key="1">
    <citation type="journal article" date="2021" name="PeerJ">
        <title>Extensive microbial diversity within the chicken gut microbiome revealed by metagenomics and culture.</title>
        <authorList>
            <person name="Gilroy R."/>
            <person name="Ravi A."/>
            <person name="Getino M."/>
            <person name="Pursley I."/>
            <person name="Horton D.L."/>
            <person name="Alikhan N.F."/>
            <person name="Baker D."/>
            <person name="Gharbi K."/>
            <person name="Hall N."/>
            <person name="Watson M."/>
            <person name="Adriaenssens E.M."/>
            <person name="Foster-Nyarko E."/>
            <person name="Jarju S."/>
            <person name="Secka A."/>
            <person name="Antonio M."/>
            <person name="Oren A."/>
            <person name="Chaudhuri R.R."/>
            <person name="La Ragione R."/>
            <person name="Hildebrand F."/>
            <person name="Pallen M.J."/>
        </authorList>
    </citation>
    <scope>NUCLEOTIDE SEQUENCE</scope>
    <source>
        <strain evidence="4">ChiBcec16-3735</strain>
    </source>
</reference>
<protein>
    <submittedName>
        <fullName evidence="4">TetR/AcrR family transcriptional regulator</fullName>
    </submittedName>
</protein>
<dbReference type="Pfam" id="PF00440">
    <property type="entry name" value="TetR_N"/>
    <property type="match status" value="1"/>
</dbReference>
<dbReference type="Gene3D" id="1.10.357.10">
    <property type="entry name" value="Tetracycline Repressor, domain 2"/>
    <property type="match status" value="1"/>
</dbReference>
<organism evidence="4 5">
    <name type="scientific">Candidatus Faecalibacterium gallistercoris</name>
    <dbReference type="NCBI Taxonomy" id="2838579"/>
    <lineage>
        <taxon>Bacteria</taxon>
        <taxon>Bacillati</taxon>
        <taxon>Bacillota</taxon>
        <taxon>Clostridia</taxon>
        <taxon>Eubacteriales</taxon>
        <taxon>Oscillospiraceae</taxon>
        <taxon>Faecalibacterium</taxon>
    </lineage>
</organism>
<dbReference type="InterPro" id="IPR039532">
    <property type="entry name" value="TetR_C_Firmicutes"/>
</dbReference>
<dbReference type="SUPFAM" id="SSF46689">
    <property type="entry name" value="Homeodomain-like"/>
    <property type="match status" value="1"/>
</dbReference>
<dbReference type="PANTHER" id="PTHR43479">
    <property type="entry name" value="ACREF/ENVCD OPERON REPRESSOR-RELATED"/>
    <property type="match status" value="1"/>
</dbReference>
<proteinExistence type="predicted"/>
<keyword evidence="1 2" id="KW-0238">DNA-binding</keyword>
<dbReference type="EMBL" id="DXBJ01000078">
    <property type="protein sequence ID" value="HIZ58924.1"/>
    <property type="molecule type" value="Genomic_DNA"/>
</dbReference>
<dbReference type="PANTHER" id="PTHR43479:SF11">
    <property type="entry name" value="ACREF_ENVCD OPERON REPRESSOR-RELATED"/>
    <property type="match status" value="1"/>
</dbReference>
<dbReference type="InterPro" id="IPR001647">
    <property type="entry name" value="HTH_TetR"/>
</dbReference>